<dbReference type="KEGG" id="mbai:MB901379_01769"/>
<dbReference type="AlphaFoldDB" id="A0A447GCN6"/>
<gene>
    <name evidence="1" type="ORF">MB901379_01769</name>
</gene>
<evidence type="ECO:0000313" key="1">
    <source>
        <dbReference type="EMBL" id="VDM88213.1"/>
    </source>
</evidence>
<proteinExistence type="predicted"/>
<protein>
    <recommendedName>
        <fullName evidence="3">PE-PGRS family protein</fullName>
    </recommendedName>
</protein>
<accession>A0A447GCN6</accession>
<keyword evidence="2" id="KW-1185">Reference proteome</keyword>
<dbReference type="EMBL" id="LR130759">
    <property type="protein sequence ID" value="VDM88213.1"/>
    <property type="molecule type" value="Genomic_DNA"/>
</dbReference>
<reference evidence="2" key="1">
    <citation type="submission" date="2018-02" db="EMBL/GenBank/DDBJ databases">
        <authorList>
            <person name="Seth-Smith MB H."/>
            <person name="Seth-Smith H."/>
        </authorList>
    </citation>
    <scope>NUCLEOTIDE SEQUENCE [LARGE SCALE GENOMIC DNA]</scope>
</reference>
<organism evidence="1 2">
    <name type="scientific">Mycobacterium basiliense</name>
    <dbReference type="NCBI Taxonomy" id="2094119"/>
    <lineage>
        <taxon>Bacteria</taxon>
        <taxon>Bacillati</taxon>
        <taxon>Actinomycetota</taxon>
        <taxon>Actinomycetes</taxon>
        <taxon>Mycobacteriales</taxon>
        <taxon>Mycobacteriaceae</taxon>
        <taxon>Mycobacterium</taxon>
    </lineage>
</organism>
<dbReference type="Proteomes" id="UP000269998">
    <property type="component" value="Chromosome"/>
</dbReference>
<name>A0A447GCN6_9MYCO</name>
<evidence type="ECO:0000313" key="2">
    <source>
        <dbReference type="Proteomes" id="UP000269998"/>
    </source>
</evidence>
<evidence type="ECO:0008006" key="3">
    <source>
        <dbReference type="Google" id="ProtNLM"/>
    </source>
</evidence>
<sequence length="78" mass="7412">MWAGVVATAVIALPAEDADLGAVGPPTITAVITHVGADDPAKDRCNLAGCGPGGPNGGPGAPPGFDCLPRIGCGPGPI</sequence>